<feature type="region of interest" description="Disordered" evidence="7">
    <location>
        <begin position="1"/>
        <end position="113"/>
    </location>
</feature>
<feature type="compositionally biased region" description="Polar residues" evidence="7">
    <location>
        <begin position="100"/>
        <end position="113"/>
    </location>
</feature>
<evidence type="ECO:0000256" key="2">
    <source>
        <dbReference type="ARBA" id="ARBA00022723"/>
    </source>
</evidence>
<name>A0A7R8ZM59_9CRUS</name>
<evidence type="ECO:0000313" key="8">
    <source>
        <dbReference type="EMBL" id="CAD7229711.1"/>
    </source>
</evidence>
<protein>
    <submittedName>
        <fullName evidence="8">Uncharacterized protein</fullName>
    </submittedName>
</protein>
<evidence type="ECO:0000256" key="6">
    <source>
        <dbReference type="ARBA" id="ARBA00023242"/>
    </source>
</evidence>
<gene>
    <name evidence="8" type="ORF">CTOB1V02_LOCUS7579</name>
</gene>
<dbReference type="GO" id="GO:0005634">
    <property type="term" value="C:nucleus"/>
    <property type="evidence" value="ECO:0007669"/>
    <property type="project" value="UniProtKB-SubCell"/>
</dbReference>
<comment type="subcellular location">
    <subcellularLocation>
        <location evidence="1">Nucleus</location>
    </subcellularLocation>
</comment>
<dbReference type="InterPro" id="IPR013087">
    <property type="entry name" value="Znf_C2H2_type"/>
</dbReference>
<dbReference type="PANTHER" id="PTHR24406">
    <property type="entry name" value="TRANSCRIPTIONAL REPRESSOR CTCFL-RELATED"/>
    <property type="match status" value="1"/>
</dbReference>
<keyword evidence="6" id="KW-0539">Nucleus</keyword>
<accession>A0A7R8ZM59</accession>
<evidence type="ECO:0000256" key="1">
    <source>
        <dbReference type="ARBA" id="ARBA00004123"/>
    </source>
</evidence>
<keyword evidence="2" id="KW-0479">Metal-binding</keyword>
<reference evidence="8" key="1">
    <citation type="submission" date="2020-11" db="EMBL/GenBank/DDBJ databases">
        <authorList>
            <person name="Tran Van P."/>
        </authorList>
    </citation>
    <scope>NUCLEOTIDE SEQUENCE</scope>
</reference>
<keyword evidence="3" id="KW-0677">Repeat</keyword>
<keyword evidence="5" id="KW-0862">Zinc</keyword>
<dbReference type="EMBL" id="OB662237">
    <property type="protein sequence ID" value="CAD7229711.1"/>
    <property type="molecule type" value="Genomic_DNA"/>
</dbReference>
<dbReference type="InterPro" id="IPR036236">
    <property type="entry name" value="Znf_C2H2_sf"/>
</dbReference>
<feature type="compositionally biased region" description="Basic and acidic residues" evidence="7">
    <location>
        <begin position="85"/>
        <end position="99"/>
    </location>
</feature>
<evidence type="ECO:0000256" key="7">
    <source>
        <dbReference type="SAM" id="MobiDB-lite"/>
    </source>
</evidence>
<dbReference type="Gene3D" id="3.30.160.60">
    <property type="entry name" value="Classic Zinc Finger"/>
    <property type="match status" value="5"/>
</dbReference>
<evidence type="ECO:0000256" key="5">
    <source>
        <dbReference type="ARBA" id="ARBA00022833"/>
    </source>
</evidence>
<evidence type="ECO:0000256" key="3">
    <source>
        <dbReference type="ARBA" id="ARBA00022737"/>
    </source>
</evidence>
<dbReference type="OrthoDB" id="8117402at2759"/>
<dbReference type="GO" id="GO:0008270">
    <property type="term" value="F:zinc ion binding"/>
    <property type="evidence" value="ECO:0007669"/>
    <property type="project" value="UniProtKB-KW"/>
</dbReference>
<feature type="compositionally biased region" description="Polar residues" evidence="7">
    <location>
        <begin position="1"/>
        <end position="22"/>
    </location>
</feature>
<dbReference type="SUPFAM" id="SSF57667">
    <property type="entry name" value="beta-beta-alpha zinc fingers"/>
    <property type="match status" value="4"/>
</dbReference>
<dbReference type="Pfam" id="PF00096">
    <property type="entry name" value="zf-C2H2"/>
    <property type="match status" value="4"/>
</dbReference>
<proteinExistence type="predicted"/>
<dbReference type="AlphaFoldDB" id="A0A7R8ZM59"/>
<sequence>MFLQVTTETSWADVSSTETSSADPELMHSLVIPDGDVHSSKQGESSSRGEGEYVTEEGSETDPGGGNEGAAREEGGGATVGRTLRGGETKAAGERETTDGARSQTTPPRGTCQGTSRFPCFTCPYCKRTYTKRSAYDTHVRYDCLPPTIPCDLCSKLFKRPADFRRHRATVHRMFPDRKSPLKPSATVKKRVDQIRAQNPESMLIKDELVTESLSDDLTWFASTSSKTMANQNHSSNAVSTDDIMHCPKCGKAYFGRNAKAKFRMHVNYDCGPPKYKCSFCQRRFKRPVDMRNHSLIIHGVDVTRYPLNVVDQAVAVPQCPKCCRIFSGSNVKAKLWTHVKYDCGPPRFSCSYCERLFKRPGDRNRHIYNIHWQYCKPASPNFSSVPCATVPSLARMPQRNIECTSTTTVDRLVSLAMSVGNFSNAPPMSDPICCSSISTFRCPHCGREYRGPKALNSLRNHMKYDCGPPTNTCVYCKRSFNRKYHLERHVMTVHADIIVKEARLHHGVRRQVGPTTPLKNYALMIVPHSAEEYGCTFRCPHCAKEYTGPAASASLRTHMLYDCGPPTNACSYCHRSFNRRYQLKRHMLTVHADILMNEARFLQHE</sequence>
<keyword evidence="4" id="KW-0863">Zinc-finger</keyword>
<feature type="compositionally biased region" description="Basic and acidic residues" evidence="7">
    <location>
        <begin position="35"/>
        <end position="51"/>
    </location>
</feature>
<organism evidence="8">
    <name type="scientific">Cyprideis torosa</name>
    <dbReference type="NCBI Taxonomy" id="163714"/>
    <lineage>
        <taxon>Eukaryota</taxon>
        <taxon>Metazoa</taxon>
        <taxon>Ecdysozoa</taxon>
        <taxon>Arthropoda</taxon>
        <taxon>Crustacea</taxon>
        <taxon>Oligostraca</taxon>
        <taxon>Ostracoda</taxon>
        <taxon>Podocopa</taxon>
        <taxon>Podocopida</taxon>
        <taxon>Cytherocopina</taxon>
        <taxon>Cytheroidea</taxon>
        <taxon>Cytherideidae</taxon>
        <taxon>Cyprideis</taxon>
    </lineage>
</organism>
<dbReference type="SMART" id="SM00355">
    <property type="entry name" value="ZnF_C2H2"/>
    <property type="match status" value="7"/>
</dbReference>
<evidence type="ECO:0000256" key="4">
    <source>
        <dbReference type="ARBA" id="ARBA00022771"/>
    </source>
</evidence>
<dbReference type="PROSITE" id="PS00028">
    <property type="entry name" value="ZINC_FINGER_C2H2_1"/>
    <property type="match status" value="5"/>
</dbReference>
<dbReference type="PROSITE" id="PS50157">
    <property type="entry name" value="ZINC_FINGER_C2H2_2"/>
    <property type="match status" value="5"/>
</dbReference>
<dbReference type="InterPro" id="IPR050888">
    <property type="entry name" value="ZnF_C2H2-type_TF"/>
</dbReference>